<dbReference type="Pfam" id="PF09084">
    <property type="entry name" value="NMT1"/>
    <property type="match status" value="1"/>
</dbReference>
<dbReference type="InterPro" id="IPR015168">
    <property type="entry name" value="SsuA/THI5"/>
</dbReference>
<sequence length="101" mass="10390">MKTRFRWLVAVASIFAVVSIAASACGSSDSEADVELVLDYLPGGIHAGIYSALGEGYFADNNLNIDIQSPTSSADTLRLVLSGQASFGIAPIADVANLVAA</sequence>
<evidence type="ECO:0000313" key="2">
    <source>
        <dbReference type="EMBL" id="SVD38104.1"/>
    </source>
</evidence>
<feature type="domain" description="SsuA/THI5-like" evidence="1">
    <location>
        <begin position="46"/>
        <end position="94"/>
    </location>
</feature>
<accession>A0A382UV34</accession>
<dbReference type="PANTHER" id="PTHR31528">
    <property type="entry name" value="4-AMINO-5-HYDROXYMETHYL-2-METHYLPYRIMIDINE PHOSPHATE SYNTHASE THI11-RELATED"/>
    <property type="match status" value="1"/>
</dbReference>
<name>A0A382UV34_9ZZZZ</name>
<dbReference type="GO" id="GO:0009228">
    <property type="term" value="P:thiamine biosynthetic process"/>
    <property type="evidence" value="ECO:0007669"/>
    <property type="project" value="InterPro"/>
</dbReference>
<dbReference type="PROSITE" id="PS51257">
    <property type="entry name" value="PROKAR_LIPOPROTEIN"/>
    <property type="match status" value="1"/>
</dbReference>
<evidence type="ECO:0000259" key="1">
    <source>
        <dbReference type="Pfam" id="PF09084"/>
    </source>
</evidence>
<dbReference type="InterPro" id="IPR027939">
    <property type="entry name" value="NMT1/THI5"/>
</dbReference>
<gene>
    <name evidence="2" type="ORF">METZ01_LOCUS390958</name>
</gene>
<proteinExistence type="predicted"/>
<dbReference type="Gene3D" id="3.40.190.10">
    <property type="entry name" value="Periplasmic binding protein-like II"/>
    <property type="match status" value="1"/>
</dbReference>
<dbReference type="SUPFAM" id="SSF53850">
    <property type="entry name" value="Periplasmic binding protein-like II"/>
    <property type="match status" value="1"/>
</dbReference>
<dbReference type="PANTHER" id="PTHR31528:SF3">
    <property type="entry name" value="THIAMINE BIOSYNTHESIS PROTEIN HI_0357-RELATED"/>
    <property type="match status" value="1"/>
</dbReference>
<feature type="non-terminal residue" evidence="2">
    <location>
        <position position="101"/>
    </location>
</feature>
<reference evidence="2" key="1">
    <citation type="submission" date="2018-05" db="EMBL/GenBank/DDBJ databases">
        <authorList>
            <person name="Lanie J.A."/>
            <person name="Ng W.-L."/>
            <person name="Kazmierczak K.M."/>
            <person name="Andrzejewski T.M."/>
            <person name="Davidsen T.M."/>
            <person name="Wayne K.J."/>
            <person name="Tettelin H."/>
            <person name="Glass J.I."/>
            <person name="Rusch D."/>
            <person name="Podicherti R."/>
            <person name="Tsui H.-C.T."/>
            <person name="Winkler M.E."/>
        </authorList>
    </citation>
    <scope>NUCLEOTIDE SEQUENCE</scope>
</reference>
<dbReference type="AlphaFoldDB" id="A0A382UV34"/>
<organism evidence="2">
    <name type="scientific">marine metagenome</name>
    <dbReference type="NCBI Taxonomy" id="408172"/>
    <lineage>
        <taxon>unclassified sequences</taxon>
        <taxon>metagenomes</taxon>
        <taxon>ecological metagenomes</taxon>
    </lineage>
</organism>
<protein>
    <recommendedName>
        <fullName evidence="1">SsuA/THI5-like domain-containing protein</fullName>
    </recommendedName>
</protein>
<dbReference type="EMBL" id="UINC01147028">
    <property type="protein sequence ID" value="SVD38104.1"/>
    <property type="molecule type" value="Genomic_DNA"/>
</dbReference>